<dbReference type="InterPro" id="IPR011990">
    <property type="entry name" value="TPR-like_helical_dom_sf"/>
</dbReference>
<proteinExistence type="predicted"/>
<protein>
    <recommendedName>
        <fullName evidence="4">Tetratricopeptide repeat protein</fullName>
    </recommendedName>
</protein>
<dbReference type="SMART" id="SM00028">
    <property type="entry name" value="TPR"/>
    <property type="match status" value="3"/>
</dbReference>
<sequence>MHAASHDDGGTRPSEHNMKNIVSRAVFTFAALGLSACAHQPMPPASAASSASPAANAAQAWARLPPDVLAACRGVFISTSAGRFNEAADLSRQCLASRSLTVEMRATMQLQLAVVETILKHPGAALEAQEAGVALTPAPTDLQLLMLAHLYDANRRYKEALDTLDRVRAAHESKHDLDTTLGAPYYQALGQALGGTGRHQEAIDALSKGLTIQCASADAYRLRAAEREAIGDTAGARADYVEFARWATDQAIDEPTRAKLAALKIDPVSERRHPFGAANPLRELSEQALSKAQLSLKSATTQQERAKAYSDISAYLDNSNRHQEALKAIDQAISLAPDDIAFRQSKITTLVELNRLDDAIAQSAPLAAKMRAELEGATDKTAIYVKYNELTVSLAWAYILKRDWASGIASLADNAQGAAPFDRDYLAAIYVYVRARSGGSAPTNAYFDDYIRRNAQLIPGNYRRWLLLYMQGRVTIDMVYAQAVMIPSPEMLENALAETWFMGAAYERYVKHDDAAARAYVGRINDLQPYGTNEWGLVTRGAV</sequence>
<keyword evidence="1" id="KW-0802">TPR repeat</keyword>
<feature type="repeat" description="TPR" evidence="1">
    <location>
        <begin position="306"/>
        <end position="339"/>
    </location>
</feature>
<evidence type="ECO:0000256" key="1">
    <source>
        <dbReference type="PROSITE-ProRule" id="PRU00339"/>
    </source>
</evidence>
<keyword evidence="3" id="KW-1185">Reference proteome</keyword>
<evidence type="ECO:0000313" key="3">
    <source>
        <dbReference type="Proteomes" id="UP000195569"/>
    </source>
</evidence>
<dbReference type="Gene3D" id="1.25.40.10">
    <property type="entry name" value="Tetratricopeptide repeat domain"/>
    <property type="match status" value="2"/>
</dbReference>
<reference evidence="2" key="1">
    <citation type="submission" date="2016-12" db="EMBL/GenBank/DDBJ databases">
        <authorList>
            <person name="Moulin L."/>
        </authorList>
    </citation>
    <scope>NUCLEOTIDE SEQUENCE [LARGE SCALE GENOMIC DNA]</scope>
    <source>
        <strain evidence="2">STM 7183</strain>
    </source>
</reference>
<organism evidence="2 3">
    <name type="scientific">Paraburkholderia piptadeniae</name>
    <dbReference type="NCBI Taxonomy" id="1701573"/>
    <lineage>
        <taxon>Bacteria</taxon>
        <taxon>Pseudomonadati</taxon>
        <taxon>Pseudomonadota</taxon>
        <taxon>Betaproteobacteria</taxon>
        <taxon>Burkholderiales</taxon>
        <taxon>Burkholderiaceae</taxon>
        <taxon>Paraburkholderia</taxon>
    </lineage>
</organism>
<dbReference type="InterPro" id="IPR019734">
    <property type="entry name" value="TPR_rpt"/>
</dbReference>
<dbReference type="AlphaFoldDB" id="A0A1N7SEG0"/>
<dbReference type="SUPFAM" id="SSF48452">
    <property type="entry name" value="TPR-like"/>
    <property type="match status" value="2"/>
</dbReference>
<gene>
    <name evidence="2" type="ORF">BN2476_470132</name>
</gene>
<dbReference type="Pfam" id="PF13181">
    <property type="entry name" value="TPR_8"/>
    <property type="match status" value="2"/>
</dbReference>
<evidence type="ECO:0008006" key="4">
    <source>
        <dbReference type="Google" id="ProtNLM"/>
    </source>
</evidence>
<comment type="caution">
    <text evidence="2">The sequence shown here is derived from an EMBL/GenBank/DDBJ whole genome shotgun (WGS) entry which is preliminary data.</text>
</comment>
<name>A0A1N7SEG0_9BURK</name>
<dbReference type="PROSITE" id="PS50005">
    <property type="entry name" value="TPR"/>
    <property type="match status" value="1"/>
</dbReference>
<dbReference type="EMBL" id="CYGY02000047">
    <property type="protein sequence ID" value="SIT45724.1"/>
    <property type="molecule type" value="Genomic_DNA"/>
</dbReference>
<accession>A0A1N7SEG0</accession>
<dbReference type="Proteomes" id="UP000195569">
    <property type="component" value="Unassembled WGS sequence"/>
</dbReference>
<evidence type="ECO:0000313" key="2">
    <source>
        <dbReference type="EMBL" id="SIT45724.1"/>
    </source>
</evidence>